<evidence type="ECO:0000259" key="2">
    <source>
        <dbReference type="Pfam" id="PF14893"/>
    </source>
</evidence>
<dbReference type="OrthoDB" id="8195376at2759"/>
<protein>
    <submittedName>
        <fullName evidence="3">Retrovirus-related Pol poly from transposon</fullName>
    </submittedName>
</protein>
<reference evidence="3 4" key="1">
    <citation type="journal article" date="2018" name="Sci. Rep.">
        <title>Genomic signatures of local adaptation to the degree of environmental predictability in rotifers.</title>
        <authorList>
            <person name="Franch-Gras L."/>
            <person name="Hahn C."/>
            <person name="Garcia-Roger E.M."/>
            <person name="Carmona M.J."/>
            <person name="Serra M."/>
            <person name="Gomez A."/>
        </authorList>
    </citation>
    <scope>NUCLEOTIDE SEQUENCE [LARGE SCALE GENOMIC DNA]</scope>
    <source>
        <strain evidence="3">HYR1</strain>
    </source>
</reference>
<comment type="caution">
    <text evidence="3">The sequence shown here is derived from an EMBL/GenBank/DDBJ whole genome shotgun (WGS) entry which is preliminary data.</text>
</comment>
<feature type="region of interest" description="Disordered" evidence="1">
    <location>
        <begin position="409"/>
        <end position="430"/>
    </location>
</feature>
<feature type="compositionally biased region" description="Basic and acidic residues" evidence="1">
    <location>
        <begin position="646"/>
        <end position="656"/>
    </location>
</feature>
<feature type="region of interest" description="Disordered" evidence="1">
    <location>
        <begin position="165"/>
        <end position="230"/>
    </location>
</feature>
<evidence type="ECO:0000313" key="3">
    <source>
        <dbReference type="EMBL" id="RNA33249.1"/>
    </source>
</evidence>
<gene>
    <name evidence="3" type="ORF">BpHYR1_009331</name>
</gene>
<dbReference type="PANTHER" id="PTHR33198">
    <property type="entry name" value="ANK_REP_REGION DOMAIN-CONTAINING PROTEIN-RELATED"/>
    <property type="match status" value="1"/>
</dbReference>
<dbReference type="Pfam" id="PF14893">
    <property type="entry name" value="PNMA"/>
    <property type="match status" value="1"/>
</dbReference>
<feature type="region of interest" description="Disordered" evidence="1">
    <location>
        <begin position="613"/>
        <end position="656"/>
    </location>
</feature>
<dbReference type="PANTHER" id="PTHR33198:SF20">
    <property type="entry name" value="RETROTRANSPOSON GAG DOMAIN-CONTAINING PROTEIN"/>
    <property type="match status" value="1"/>
</dbReference>
<feature type="compositionally biased region" description="Basic and acidic residues" evidence="1">
    <location>
        <begin position="618"/>
        <end position="628"/>
    </location>
</feature>
<dbReference type="SUPFAM" id="SSF50630">
    <property type="entry name" value="Acid proteases"/>
    <property type="match status" value="1"/>
</dbReference>
<organism evidence="3 4">
    <name type="scientific">Brachionus plicatilis</name>
    <name type="common">Marine rotifer</name>
    <name type="synonym">Brachionus muelleri</name>
    <dbReference type="NCBI Taxonomy" id="10195"/>
    <lineage>
        <taxon>Eukaryota</taxon>
        <taxon>Metazoa</taxon>
        <taxon>Spiralia</taxon>
        <taxon>Gnathifera</taxon>
        <taxon>Rotifera</taxon>
        <taxon>Eurotatoria</taxon>
        <taxon>Monogononta</taxon>
        <taxon>Pseudotrocha</taxon>
        <taxon>Ploima</taxon>
        <taxon>Brachionidae</taxon>
        <taxon>Brachionus</taxon>
    </lineage>
</organism>
<dbReference type="STRING" id="10195.A0A3M7SC01"/>
<feature type="compositionally biased region" description="Low complexity" evidence="1">
    <location>
        <begin position="183"/>
        <end position="199"/>
    </location>
</feature>
<proteinExistence type="predicted"/>
<accession>A0A3M7SC01</accession>
<dbReference type="Gene3D" id="2.40.70.10">
    <property type="entry name" value="Acid Proteases"/>
    <property type="match status" value="1"/>
</dbReference>
<keyword evidence="4" id="KW-1185">Reference proteome</keyword>
<dbReference type="InterPro" id="IPR048270">
    <property type="entry name" value="PNMA_C"/>
</dbReference>
<dbReference type="InterPro" id="IPR021109">
    <property type="entry name" value="Peptidase_aspartic_dom_sf"/>
</dbReference>
<sequence length="678" mass="76693">MAEAFIDEFDVENKYEIDKRWEKWISKFKRVLATKKEVTENKEMINWLLLCAGPDVDQIYCVKCMKPDNSETLEEVITGLTNHFKPKENVHVHKLEFNAIVQNDGEKFESFVNRLKEKAKLCKFSDSNENIISAIIYSCKSDDLKRRALQVKELTLDKLVEMGNEEESVKNTVRGPSGSNTVGQNGSGSNHHSRSNNSGYRPNKSGFRPNNNGNWRNGQNLGNFVGNGQNRGGDFGQNYNKYVQQVNIDSSDGENGYEGPIRAWSVRIAQVVSNLCRWVLPMVTIFLCQSSVRIGIDTGAQVNVMDETTFNNLRLRPVLRKTKFRLYGYGGQNELATLGEFKTRVRYDGQNRSITFIVVNGDHGNLLSYGSSVQLGIVNEIRCAQIEHTGPRARVAKLPNFTKFNSDKQHEMKHEIAQNSDQIAKRKMRRDGDTNLRTRESLFQIGDEVLVKRNRAHKSDTIMGDIPWRIVEINGSMVKLERDGKVQLRNSSFCQKYQRNGGDAMAHKQVEQPKQQKLAKTQSSKARTTHFLSSMRDASTVQDPKGQDPNVQSSTAVQETHALVSIENSSVLEFSAEIEANKEQKATTSQCEEQVGRLFNSSHVINESLITDDSSDNTVEHEKTKRDCSTLLGGSGEEETDVSGETEGRRLRSRDELKKPEFYGEVVQSNTRKKKLTK</sequence>
<feature type="domain" description="Paraneoplastic antigen Ma-like C-terminal" evidence="2">
    <location>
        <begin position="19"/>
        <end position="117"/>
    </location>
</feature>
<dbReference type="EMBL" id="REGN01001664">
    <property type="protein sequence ID" value="RNA33249.1"/>
    <property type="molecule type" value="Genomic_DNA"/>
</dbReference>
<dbReference type="AlphaFoldDB" id="A0A3M7SC01"/>
<evidence type="ECO:0000256" key="1">
    <source>
        <dbReference type="SAM" id="MobiDB-lite"/>
    </source>
</evidence>
<name>A0A3M7SC01_BRAPC</name>
<feature type="compositionally biased region" description="Low complexity" evidence="1">
    <location>
        <begin position="210"/>
        <end position="223"/>
    </location>
</feature>
<evidence type="ECO:0000313" key="4">
    <source>
        <dbReference type="Proteomes" id="UP000276133"/>
    </source>
</evidence>
<dbReference type="Proteomes" id="UP000276133">
    <property type="component" value="Unassembled WGS sequence"/>
</dbReference>